<evidence type="ECO:0000256" key="2">
    <source>
        <dbReference type="ARBA" id="ARBA00023125"/>
    </source>
</evidence>
<dbReference type="RefSeq" id="WP_344803091.1">
    <property type="nucleotide sequence ID" value="NZ_BAABBO010000001.1"/>
</dbReference>
<protein>
    <submittedName>
        <fullName evidence="5">AraC family transcriptional regulator</fullName>
    </submittedName>
</protein>
<feature type="domain" description="HTH araC/xylS-type" evidence="4">
    <location>
        <begin position="229"/>
        <end position="331"/>
    </location>
</feature>
<dbReference type="InterPro" id="IPR018060">
    <property type="entry name" value="HTH_AraC"/>
</dbReference>
<keyword evidence="6" id="KW-1185">Reference proteome</keyword>
<keyword evidence="2" id="KW-0238">DNA-binding</keyword>
<accession>A0ABP7NLD7</accession>
<dbReference type="PROSITE" id="PS01124">
    <property type="entry name" value="HTH_ARAC_FAMILY_2"/>
    <property type="match status" value="1"/>
</dbReference>
<evidence type="ECO:0000313" key="5">
    <source>
        <dbReference type="EMBL" id="GAA3949465.1"/>
    </source>
</evidence>
<keyword evidence="1" id="KW-0805">Transcription regulation</keyword>
<dbReference type="InterPro" id="IPR032687">
    <property type="entry name" value="AraC-type_N"/>
</dbReference>
<sequence>MNLFVRSASLYGYAGLASESGVNTAALMARCGLPENVLQNDDLLVSADRFCKLLEITATESGRPTFGLELSARQSIAILGVVGNLLCACSTLGEALQLLRRFLYVHSQSGQIDYSIDGQQVMVVYTPLVSHEGRAAQVIDLTLALGLSIVGRLVGGSLPGVSVYLAHQVRPEDASRYRAVFGCPVLFNQDSNVVVFPLQLLNRRVSPDATLLLSFRDTLLKQQALQRAPDLVGRLEIALRQCIPLGDVSIQQFAQLLHVPVRTLQRRLAKKNLSFRGLLDTARTELAMRYLRETTLPVAAIADLLGYGEAAAFSRRFKTLTGKSPLAYRNA</sequence>
<dbReference type="SMART" id="SM00342">
    <property type="entry name" value="HTH_ARAC"/>
    <property type="match status" value="1"/>
</dbReference>
<name>A0ABP7NLD7_9GAMM</name>
<evidence type="ECO:0000256" key="3">
    <source>
        <dbReference type="ARBA" id="ARBA00023163"/>
    </source>
</evidence>
<evidence type="ECO:0000313" key="6">
    <source>
        <dbReference type="Proteomes" id="UP001501337"/>
    </source>
</evidence>
<dbReference type="PANTHER" id="PTHR47894:SF4">
    <property type="entry name" value="HTH-TYPE TRANSCRIPTIONAL REGULATOR GADX"/>
    <property type="match status" value="1"/>
</dbReference>
<evidence type="ECO:0000259" key="4">
    <source>
        <dbReference type="PROSITE" id="PS01124"/>
    </source>
</evidence>
<keyword evidence="3" id="KW-0804">Transcription</keyword>
<dbReference type="EMBL" id="BAABBO010000001">
    <property type="protein sequence ID" value="GAA3949465.1"/>
    <property type="molecule type" value="Genomic_DNA"/>
</dbReference>
<dbReference type="Pfam" id="PF12625">
    <property type="entry name" value="Arabinose_bd"/>
    <property type="match status" value="1"/>
</dbReference>
<dbReference type="SUPFAM" id="SSF46689">
    <property type="entry name" value="Homeodomain-like"/>
    <property type="match status" value="1"/>
</dbReference>
<dbReference type="InterPro" id="IPR009057">
    <property type="entry name" value="Homeodomain-like_sf"/>
</dbReference>
<reference evidence="6" key="1">
    <citation type="journal article" date="2019" name="Int. J. Syst. Evol. Microbiol.">
        <title>The Global Catalogue of Microorganisms (GCM) 10K type strain sequencing project: providing services to taxonomists for standard genome sequencing and annotation.</title>
        <authorList>
            <consortium name="The Broad Institute Genomics Platform"/>
            <consortium name="The Broad Institute Genome Sequencing Center for Infectious Disease"/>
            <person name="Wu L."/>
            <person name="Ma J."/>
        </authorList>
    </citation>
    <scope>NUCLEOTIDE SEQUENCE [LARGE SCALE GENOMIC DNA]</scope>
    <source>
        <strain evidence="6">JCM 17555</strain>
    </source>
</reference>
<organism evidence="5 6">
    <name type="scientific">Allohahella marinimesophila</name>
    <dbReference type="NCBI Taxonomy" id="1054972"/>
    <lineage>
        <taxon>Bacteria</taxon>
        <taxon>Pseudomonadati</taxon>
        <taxon>Pseudomonadota</taxon>
        <taxon>Gammaproteobacteria</taxon>
        <taxon>Oceanospirillales</taxon>
        <taxon>Hahellaceae</taxon>
        <taxon>Allohahella</taxon>
    </lineage>
</organism>
<proteinExistence type="predicted"/>
<evidence type="ECO:0000256" key="1">
    <source>
        <dbReference type="ARBA" id="ARBA00023015"/>
    </source>
</evidence>
<dbReference type="PANTHER" id="PTHR47894">
    <property type="entry name" value="HTH-TYPE TRANSCRIPTIONAL REGULATOR GADX"/>
    <property type="match status" value="1"/>
</dbReference>
<dbReference type="Proteomes" id="UP001501337">
    <property type="component" value="Unassembled WGS sequence"/>
</dbReference>
<dbReference type="Pfam" id="PF12833">
    <property type="entry name" value="HTH_18"/>
    <property type="match status" value="1"/>
</dbReference>
<gene>
    <name evidence="5" type="ORF">GCM10022278_05800</name>
</gene>
<dbReference type="Gene3D" id="1.10.10.60">
    <property type="entry name" value="Homeodomain-like"/>
    <property type="match status" value="1"/>
</dbReference>
<comment type="caution">
    <text evidence="5">The sequence shown here is derived from an EMBL/GenBank/DDBJ whole genome shotgun (WGS) entry which is preliminary data.</text>
</comment>